<evidence type="ECO:0000256" key="1">
    <source>
        <dbReference type="SAM" id="MobiDB-lite"/>
    </source>
</evidence>
<dbReference type="EMBL" id="JAATWM020000038">
    <property type="protein sequence ID" value="KAF9872384.1"/>
    <property type="molecule type" value="Genomic_DNA"/>
</dbReference>
<evidence type="ECO:0000313" key="3">
    <source>
        <dbReference type="EMBL" id="KAF9872384.1"/>
    </source>
</evidence>
<dbReference type="RefSeq" id="XP_038741845.1">
    <property type="nucleotide sequence ID" value="XM_038892925.1"/>
</dbReference>
<keyword evidence="4" id="KW-1185">Reference proteome</keyword>
<proteinExistence type="predicted"/>
<feature type="domain" description="BHLH" evidence="2">
    <location>
        <begin position="23"/>
        <end position="75"/>
    </location>
</feature>
<dbReference type="OrthoDB" id="8964853at2759"/>
<dbReference type="AlphaFoldDB" id="A0A9P6LDV2"/>
<comment type="caution">
    <text evidence="3">The sequence shown here is derived from an EMBL/GenBank/DDBJ whole genome shotgun (WGS) entry which is preliminary data.</text>
</comment>
<feature type="compositionally biased region" description="Polar residues" evidence="1">
    <location>
        <begin position="1"/>
        <end position="10"/>
    </location>
</feature>
<dbReference type="InterPro" id="IPR036638">
    <property type="entry name" value="HLH_DNA-bd_sf"/>
</dbReference>
<dbReference type="Pfam" id="PF00010">
    <property type="entry name" value="HLH"/>
    <property type="match status" value="1"/>
</dbReference>
<dbReference type="Gene3D" id="4.10.280.10">
    <property type="entry name" value="Helix-loop-helix DNA-binding domain"/>
    <property type="match status" value="1"/>
</dbReference>
<dbReference type="Proteomes" id="UP000781932">
    <property type="component" value="Unassembled WGS sequence"/>
</dbReference>
<accession>A0A9P6LDV2</accession>
<dbReference type="InterPro" id="IPR011598">
    <property type="entry name" value="bHLH_dom"/>
</dbReference>
<dbReference type="PROSITE" id="PS50888">
    <property type="entry name" value="BHLH"/>
    <property type="match status" value="1"/>
</dbReference>
<dbReference type="SMART" id="SM00353">
    <property type="entry name" value="HLH"/>
    <property type="match status" value="1"/>
</dbReference>
<evidence type="ECO:0000313" key="4">
    <source>
        <dbReference type="Proteomes" id="UP000781932"/>
    </source>
</evidence>
<dbReference type="SUPFAM" id="SSF47459">
    <property type="entry name" value="HLH, helix-loop-helix DNA-binding domain"/>
    <property type="match status" value="1"/>
</dbReference>
<sequence length="284" mass="31781">MSDQNANPSRPQKRKRARPLPAHVNARNLATEKRKRNEMKDSLLDLARLVPPLATARRLNKVVIITESIKYFQNQKEVCMSAAADMQDMIEENRRLVSELNALRAEVGGPLVEARPVTEAMSQFMEIKDAVYGTFPNGFGESSAVEPVENQRSRSGTADQELQLSMDELFPSPEVNYLDQLSSHDERNLMPAEVPLALPLSLPQDPAQDTAWDTMPSLDIPQPPSLSQAFFTHPIHPSDNTFDGNLLDSTNVPAEFWPPDYEIVDMTAYLQHSIEDITAPPHIV</sequence>
<gene>
    <name evidence="3" type="ORF">CkaCkLH20_10211</name>
</gene>
<dbReference type="CDD" id="cd00083">
    <property type="entry name" value="bHLH_SF"/>
    <property type="match status" value="1"/>
</dbReference>
<dbReference type="GeneID" id="62165999"/>
<evidence type="ECO:0000259" key="2">
    <source>
        <dbReference type="PROSITE" id="PS50888"/>
    </source>
</evidence>
<reference evidence="3" key="2">
    <citation type="submission" date="2020-11" db="EMBL/GenBank/DDBJ databases">
        <title>Whole genome sequencing of Colletotrichum sp.</title>
        <authorList>
            <person name="Li H."/>
        </authorList>
    </citation>
    <scope>NUCLEOTIDE SEQUENCE</scope>
    <source>
        <strain evidence="3">CkLH20</strain>
    </source>
</reference>
<reference evidence="3" key="1">
    <citation type="submission" date="2020-03" db="EMBL/GenBank/DDBJ databases">
        <authorList>
            <person name="He L."/>
        </authorList>
    </citation>
    <scope>NUCLEOTIDE SEQUENCE</scope>
    <source>
        <strain evidence="3">CkLH20</strain>
    </source>
</reference>
<organism evidence="3 4">
    <name type="scientific">Colletotrichum karsti</name>
    <dbReference type="NCBI Taxonomy" id="1095194"/>
    <lineage>
        <taxon>Eukaryota</taxon>
        <taxon>Fungi</taxon>
        <taxon>Dikarya</taxon>
        <taxon>Ascomycota</taxon>
        <taxon>Pezizomycotina</taxon>
        <taxon>Sordariomycetes</taxon>
        <taxon>Hypocreomycetidae</taxon>
        <taxon>Glomerellales</taxon>
        <taxon>Glomerellaceae</taxon>
        <taxon>Colletotrichum</taxon>
        <taxon>Colletotrichum boninense species complex</taxon>
    </lineage>
</organism>
<protein>
    <recommendedName>
        <fullName evidence="2">BHLH domain-containing protein</fullName>
    </recommendedName>
</protein>
<feature type="region of interest" description="Disordered" evidence="1">
    <location>
        <begin position="1"/>
        <end position="36"/>
    </location>
</feature>
<name>A0A9P6LDV2_9PEZI</name>
<dbReference type="GO" id="GO:0046983">
    <property type="term" value="F:protein dimerization activity"/>
    <property type="evidence" value="ECO:0007669"/>
    <property type="project" value="InterPro"/>
</dbReference>